<dbReference type="OrthoDB" id="2934253at2"/>
<name>W4QC58_9BACI</name>
<sequence length="95" mass="11012">METYNQTAFPRVLNSEDDPFLLNNAHESYDVFVNNKFVGKKILSPQSDRIDYLTDFIKAQGIEDLSTHLDGDHFFIRSKDSKHVTTIVESYLQNK</sequence>
<dbReference type="RefSeq" id="WP_035341268.1">
    <property type="nucleotide sequence ID" value="NZ_BAUU01000005.1"/>
</dbReference>
<dbReference type="AlphaFoldDB" id="W4QC58"/>
<dbReference type="Proteomes" id="UP000018895">
    <property type="component" value="Unassembled WGS sequence"/>
</dbReference>
<evidence type="ECO:0000313" key="2">
    <source>
        <dbReference type="Proteomes" id="UP000018895"/>
    </source>
</evidence>
<proteinExistence type="predicted"/>
<accession>W4QC58</accession>
<keyword evidence="2" id="KW-1185">Reference proteome</keyword>
<organism evidence="1 2">
    <name type="scientific">Halalkalibacter hemicellulosilyticusJCM 9152</name>
    <dbReference type="NCBI Taxonomy" id="1236971"/>
    <lineage>
        <taxon>Bacteria</taxon>
        <taxon>Bacillati</taxon>
        <taxon>Bacillota</taxon>
        <taxon>Bacilli</taxon>
        <taxon>Bacillales</taxon>
        <taxon>Bacillaceae</taxon>
        <taxon>Halalkalibacter</taxon>
    </lineage>
</organism>
<dbReference type="EMBL" id="BAUU01000005">
    <property type="protein sequence ID" value="GAE29532.1"/>
    <property type="molecule type" value="Genomic_DNA"/>
</dbReference>
<evidence type="ECO:0000313" key="1">
    <source>
        <dbReference type="EMBL" id="GAE29532.1"/>
    </source>
</evidence>
<comment type="caution">
    <text evidence="1">The sequence shown here is derived from an EMBL/GenBank/DDBJ whole genome shotgun (WGS) entry which is preliminary data.</text>
</comment>
<gene>
    <name evidence="1" type="ORF">JCM9152_895</name>
</gene>
<protein>
    <submittedName>
        <fullName evidence="1">Uncharacterized protein</fullName>
    </submittedName>
</protein>
<reference evidence="1" key="1">
    <citation type="journal article" date="2014" name="Genome Announc.">
        <title>Draft Genome Sequences of Three Alkaliphilic Bacillus Strains, Bacillus wakoensis JCM 9140T, Bacillus akibai JCM 9157T, and Bacillus hemicellulosilyticus JCM 9152T.</title>
        <authorList>
            <person name="Yuki M."/>
            <person name="Oshima K."/>
            <person name="Suda W."/>
            <person name="Oshida Y."/>
            <person name="Kitamura K."/>
            <person name="Iida T."/>
            <person name="Hattori M."/>
            <person name="Ohkuma M."/>
        </authorList>
    </citation>
    <scope>NUCLEOTIDE SEQUENCE [LARGE SCALE GENOMIC DNA]</scope>
    <source>
        <strain evidence="1">JCM 9152</strain>
    </source>
</reference>